<dbReference type="Proteomes" id="UP001556098">
    <property type="component" value="Unassembled WGS sequence"/>
</dbReference>
<protein>
    <submittedName>
        <fullName evidence="8">Cation:proton antiporter</fullName>
    </submittedName>
</protein>
<accession>A0ABV3RQV5</accession>
<feature type="compositionally biased region" description="Basic and acidic residues" evidence="5">
    <location>
        <begin position="393"/>
        <end position="405"/>
    </location>
</feature>
<evidence type="ECO:0000256" key="4">
    <source>
        <dbReference type="ARBA" id="ARBA00023136"/>
    </source>
</evidence>
<evidence type="ECO:0000256" key="5">
    <source>
        <dbReference type="SAM" id="MobiDB-lite"/>
    </source>
</evidence>
<keyword evidence="9" id="KW-1185">Reference proteome</keyword>
<evidence type="ECO:0000256" key="2">
    <source>
        <dbReference type="ARBA" id="ARBA00022692"/>
    </source>
</evidence>
<dbReference type="Gene3D" id="1.20.1530.20">
    <property type="match status" value="1"/>
</dbReference>
<feature type="transmembrane region" description="Helical" evidence="6">
    <location>
        <begin position="114"/>
        <end position="131"/>
    </location>
</feature>
<feature type="transmembrane region" description="Helical" evidence="6">
    <location>
        <begin position="264"/>
        <end position="283"/>
    </location>
</feature>
<keyword evidence="3 6" id="KW-1133">Transmembrane helix</keyword>
<feature type="transmembrane region" description="Helical" evidence="6">
    <location>
        <begin position="87"/>
        <end position="107"/>
    </location>
</feature>
<evidence type="ECO:0000256" key="6">
    <source>
        <dbReference type="SAM" id="Phobius"/>
    </source>
</evidence>
<name>A0ABV3RQV5_9RHOB</name>
<feature type="transmembrane region" description="Helical" evidence="6">
    <location>
        <begin position="55"/>
        <end position="75"/>
    </location>
</feature>
<feature type="transmembrane region" description="Helical" evidence="6">
    <location>
        <begin position="354"/>
        <end position="377"/>
    </location>
</feature>
<keyword evidence="4 6" id="KW-0472">Membrane</keyword>
<keyword evidence="2 6" id="KW-0812">Transmembrane</keyword>
<dbReference type="InterPro" id="IPR038770">
    <property type="entry name" value="Na+/solute_symporter_sf"/>
</dbReference>
<feature type="domain" description="Cation/H+ exchanger transmembrane" evidence="7">
    <location>
        <begin position="19"/>
        <end position="368"/>
    </location>
</feature>
<dbReference type="PANTHER" id="PTHR43021:SF2">
    <property type="entry name" value="CATION_H+ EXCHANGER DOMAIN-CONTAINING PROTEIN"/>
    <property type="match status" value="1"/>
</dbReference>
<feature type="transmembrane region" description="Helical" evidence="6">
    <location>
        <begin position="323"/>
        <end position="342"/>
    </location>
</feature>
<reference evidence="8 9" key="1">
    <citation type="submission" date="2024-07" db="EMBL/GenBank/DDBJ databases">
        <title>Marimonas sp.nov., isolated from tidal-flat sediment.</title>
        <authorList>
            <person name="Jayan J.N."/>
            <person name="Lee S.S."/>
        </authorList>
    </citation>
    <scope>NUCLEOTIDE SEQUENCE [LARGE SCALE GENOMIC DNA]</scope>
    <source>
        <strain evidence="8 9">MJW-29</strain>
    </source>
</reference>
<evidence type="ECO:0000259" key="7">
    <source>
        <dbReference type="Pfam" id="PF00999"/>
    </source>
</evidence>
<evidence type="ECO:0000256" key="3">
    <source>
        <dbReference type="ARBA" id="ARBA00022989"/>
    </source>
</evidence>
<organism evidence="8 9">
    <name type="scientific">Sulfitobacter sediminis</name>
    <dbReference type="NCBI Taxonomy" id="3234186"/>
    <lineage>
        <taxon>Bacteria</taxon>
        <taxon>Pseudomonadati</taxon>
        <taxon>Pseudomonadota</taxon>
        <taxon>Alphaproteobacteria</taxon>
        <taxon>Rhodobacterales</taxon>
        <taxon>Roseobacteraceae</taxon>
        <taxon>Sulfitobacter</taxon>
    </lineage>
</organism>
<feature type="region of interest" description="Disordered" evidence="5">
    <location>
        <begin position="383"/>
        <end position="405"/>
    </location>
</feature>
<sequence length="405" mass="42191">MIYSDALLTLGALFSVGLLADQVGRRTRVPRVTLLLLCGLAAGWGGLLPDRISSLTDTIMVAALTFVSFLLGGSLKLDSLKAHGIEIIVVSVSIVLVTLALVTLGLTALGTDPALALVLASIATATAPAATLDVIRQSGIDNDFTRSVKGIVAIDDAWGLITFSLCLSVALQMSGSDNGAGVSAFAEIGGALLLGLAIGLPAAFLTGRIEEGEPLEVEALAIAFLTAGLALWLHVSFLIAGMCVGALIANFARHHNRAFHEIEHIQWPFMILFFILAGASLHLPSVMALGAIGAAFIMLRTVARLLGGWLGSALARSAPEHRNLFGVALLPQAGVAIGMALLAGQALPDWKDEIMILTVGATVVFELLGPFCTMWAVRRSASALPPSHNPCTEVHRAPPQDGLPK</sequence>
<feature type="transmembrane region" description="Helical" evidence="6">
    <location>
        <begin position="30"/>
        <end position="48"/>
    </location>
</feature>
<evidence type="ECO:0000313" key="8">
    <source>
        <dbReference type="EMBL" id="MEW9920943.1"/>
    </source>
</evidence>
<dbReference type="RefSeq" id="WP_367878645.1">
    <property type="nucleotide sequence ID" value="NZ_JBFNXX010000011.1"/>
</dbReference>
<dbReference type="InterPro" id="IPR006153">
    <property type="entry name" value="Cation/H_exchanger_TM"/>
</dbReference>
<comment type="subcellular location">
    <subcellularLocation>
        <location evidence="1">Membrane</location>
        <topology evidence="1">Multi-pass membrane protein</topology>
    </subcellularLocation>
</comment>
<evidence type="ECO:0000313" key="9">
    <source>
        <dbReference type="Proteomes" id="UP001556098"/>
    </source>
</evidence>
<gene>
    <name evidence="8" type="ORF">AB2B41_15115</name>
</gene>
<dbReference type="EMBL" id="JBFNXX010000011">
    <property type="protein sequence ID" value="MEW9920943.1"/>
    <property type="molecule type" value="Genomic_DNA"/>
</dbReference>
<feature type="transmembrane region" description="Helical" evidence="6">
    <location>
        <begin position="151"/>
        <end position="172"/>
    </location>
</feature>
<dbReference type="PANTHER" id="PTHR43021">
    <property type="entry name" value="NA(+)/H(+) ANTIPORTER-RELATED"/>
    <property type="match status" value="1"/>
</dbReference>
<feature type="transmembrane region" description="Helical" evidence="6">
    <location>
        <begin position="219"/>
        <end position="252"/>
    </location>
</feature>
<feature type="transmembrane region" description="Helical" evidence="6">
    <location>
        <begin position="184"/>
        <end position="207"/>
    </location>
</feature>
<comment type="caution">
    <text evidence="8">The sequence shown here is derived from an EMBL/GenBank/DDBJ whole genome shotgun (WGS) entry which is preliminary data.</text>
</comment>
<dbReference type="Pfam" id="PF00999">
    <property type="entry name" value="Na_H_Exchanger"/>
    <property type="match status" value="1"/>
</dbReference>
<evidence type="ECO:0000256" key="1">
    <source>
        <dbReference type="ARBA" id="ARBA00004141"/>
    </source>
</evidence>
<proteinExistence type="predicted"/>